<dbReference type="RefSeq" id="WP_100265675.1">
    <property type="nucleotide sequence ID" value="NZ_CP018800.1"/>
</dbReference>
<dbReference type="PANTHER" id="PTHR35848">
    <property type="entry name" value="OXALATE-BINDING PROTEIN"/>
    <property type="match status" value="1"/>
</dbReference>
<dbReference type="AlphaFoldDB" id="A0A2K8L4R3"/>
<dbReference type="EMBL" id="CP018800">
    <property type="protein sequence ID" value="ATX82310.1"/>
    <property type="molecule type" value="Genomic_DNA"/>
</dbReference>
<name>A0A2K8L4R3_9PROT</name>
<dbReference type="Pfam" id="PF07883">
    <property type="entry name" value="Cupin_2"/>
    <property type="match status" value="1"/>
</dbReference>
<dbReference type="InterPro" id="IPR014710">
    <property type="entry name" value="RmlC-like_jellyroll"/>
</dbReference>
<dbReference type="KEGG" id="mfn:Ga0123462_1447"/>
<dbReference type="Gene3D" id="2.60.120.10">
    <property type="entry name" value="Jelly Rolls"/>
    <property type="match status" value="1"/>
</dbReference>
<sequence>MKVVETYSVATEGVSHDPDILKRVLLHESELPGSVRFSHATFTPGQKVAAHCHEDICEVFYILSGTCRFTVNGEAVDVREGSVIRIDAGEMHEVINVSNMDLTMIYFGLKVEKTGPVVRGL</sequence>
<keyword evidence="1" id="KW-0479">Metal-binding</keyword>
<feature type="domain" description="Cupin type-2" evidence="2">
    <location>
        <begin position="39"/>
        <end position="105"/>
    </location>
</feature>
<protein>
    <submittedName>
        <fullName evidence="3">Cupin domain-containing protein</fullName>
    </submittedName>
</protein>
<dbReference type="GO" id="GO:0046872">
    <property type="term" value="F:metal ion binding"/>
    <property type="evidence" value="ECO:0007669"/>
    <property type="project" value="UniProtKB-KW"/>
</dbReference>
<organism evidence="3 4">
    <name type="scientific">Mariprofundus ferrinatatus</name>
    <dbReference type="NCBI Taxonomy" id="1921087"/>
    <lineage>
        <taxon>Bacteria</taxon>
        <taxon>Pseudomonadati</taxon>
        <taxon>Pseudomonadota</taxon>
        <taxon>Candidatius Mariprofundia</taxon>
        <taxon>Mariprofundales</taxon>
        <taxon>Mariprofundaceae</taxon>
        <taxon>Mariprofundus</taxon>
    </lineage>
</organism>
<dbReference type="InterPro" id="IPR011051">
    <property type="entry name" value="RmlC_Cupin_sf"/>
</dbReference>
<gene>
    <name evidence="3" type="ORF">Ga0123462_1447</name>
</gene>
<dbReference type="SUPFAM" id="SSF51182">
    <property type="entry name" value="RmlC-like cupins"/>
    <property type="match status" value="1"/>
</dbReference>
<dbReference type="PANTHER" id="PTHR35848:SF6">
    <property type="entry name" value="CUPIN TYPE-2 DOMAIN-CONTAINING PROTEIN"/>
    <property type="match status" value="1"/>
</dbReference>
<dbReference type="OrthoDB" id="9806121at2"/>
<dbReference type="InterPro" id="IPR051610">
    <property type="entry name" value="GPI/OXD"/>
</dbReference>
<proteinExistence type="predicted"/>
<evidence type="ECO:0000313" key="3">
    <source>
        <dbReference type="EMBL" id="ATX82310.1"/>
    </source>
</evidence>
<evidence type="ECO:0000259" key="2">
    <source>
        <dbReference type="Pfam" id="PF07883"/>
    </source>
</evidence>
<dbReference type="Proteomes" id="UP000231637">
    <property type="component" value="Chromosome"/>
</dbReference>
<evidence type="ECO:0000313" key="4">
    <source>
        <dbReference type="Proteomes" id="UP000231637"/>
    </source>
</evidence>
<evidence type="ECO:0000256" key="1">
    <source>
        <dbReference type="ARBA" id="ARBA00022723"/>
    </source>
</evidence>
<keyword evidence="4" id="KW-1185">Reference proteome</keyword>
<accession>A0A2K8L4R3</accession>
<dbReference type="InterPro" id="IPR013096">
    <property type="entry name" value="Cupin_2"/>
</dbReference>
<reference evidence="3 4" key="1">
    <citation type="submission" date="2016-12" db="EMBL/GenBank/DDBJ databases">
        <title>Isolation and genomic insights into novel planktonic Zetaproteobacteria from stratified waters of the Chesapeake Bay.</title>
        <authorList>
            <person name="McAllister S.M."/>
            <person name="Kato S."/>
            <person name="Chan C.S."/>
            <person name="Chiu B.K."/>
            <person name="Field E.K."/>
        </authorList>
    </citation>
    <scope>NUCLEOTIDE SEQUENCE [LARGE SCALE GENOMIC DNA]</scope>
    <source>
        <strain evidence="3 4">CP-8</strain>
    </source>
</reference>